<proteinExistence type="predicted"/>
<dbReference type="Proteomes" id="UP000193866">
    <property type="component" value="Unassembled WGS sequence"/>
</dbReference>
<dbReference type="AlphaFoldDB" id="A0A1X1YAP1"/>
<dbReference type="EMBL" id="LQPG01000039">
    <property type="protein sequence ID" value="ORW08084.1"/>
    <property type="molecule type" value="Genomic_DNA"/>
</dbReference>
<dbReference type="STRING" id="1108812.AWC16_20335"/>
<organism evidence="1 2">
    <name type="scientific">Mycolicibacter longobardus</name>
    <dbReference type="NCBI Taxonomy" id="1108812"/>
    <lineage>
        <taxon>Bacteria</taxon>
        <taxon>Bacillati</taxon>
        <taxon>Actinomycetota</taxon>
        <taxon>Actinomycetes</taxon>
        <taxon>Mycobacteriales</taxon>
        <taxon>Mycobacteriaceae</taxon>
        <taxon>Mycolicibacter</taxon>
    </lineage>
</organism>
<comment type="caution">
    <text evidence="1">The sequence shown here is derived from an EMBL/GenBank/DDBJ whole genome shotgun (WGS) entry which is preliminary data.</text>
</comment>
<keyword evidence="2" id="KW-1185">Reference proteome</keyword>
<reference evidence="1 2" key="1">
    <citation type="submission" date="2016-01" db="EMBL/GenBank/DDBJ databases">
        <title>The new phylogeny of the genus Mycobacterium.</title>
        <authorList>
            <person name="Tarcisio F."/>
            <person name="Conor M."/>
            <person name="Antonella G."/>
            <person name="Elisabetta G."/>
            <person name="Giulia F.S."/>
            <person name="Sara T."/>
            <person name="Anna F."/>
            <person name="Clotilde B."/>
            <person name="Roberto B."/>
            <person name="Veronica D.S."/>
            <person name="Fabio R."/>
            <person name="Monica P."/>
            <person name="Olivier J."/>
            <person name="Enrico T."/>
            <person name="Nicola S."/>
        </authorList>
    </citation>
    <scope>NUCLEOTIDE SEQUENCE [LARGE SCALE GENOMIC DNA]</scope>
    <source>
        <strain evidence="1 2">DSM 45394</strain>
    </source>
</reference>
<evidence type="ECO:0000313" key="1">
    <source>
        <dbReference type="EMBL" id="ORW08084.1"/>
    </source>
</evidence>
<name>A0A1X1YAP1_9MYCO</name>
<sequence length="151" mass="15495">MVVTMRATVAAGRLLGGWPVALSGCRPAIQLVVITAAITTANPAADSATMLRRRVGRLEGATSGRWEGGTSGGGAGRVGATGGTGMSIDLQAIQSCRNLSESPPRCATTASRGSHFGSAAQVKILLTVARLHPVFWATERRLGSPAANRSR</sequence>
<accession>A0A1X1YAP1</accession>
<protein>
    <submittedName>
        <fullName evidence="1">Uncharacterized protein</fullName>
    </submittedName>
</protein>
<evidence type="ECO:0000313" key="2">
    <source>
        <dbReference type="Proteomes" id="UP000193866"/>
    </source>
</evidence>
<dbReference type="PROSITE" id="PS51257">
    <property type="entry name" value="PROKAR_LIPOPROTEIN"/>
    <property type="match status" value="1"/>
</dbReference>
<gene>
    <name evidence="1" type="ORF">AWC16_20335</name>
</gene>